<keyword evidence="2" id="KW-0472">Membrane</keyword>
<proteinExistence type="predicted"/>
<protein>
    <recommendedName>
        <fullName evidence="5">DUF3558 domain-containing protein</fullName>
    </recommendedName>
</protein>
<keyword evidence="2" id="KW-1133">Transmembrane helix</keyword>
<dbReference type="AlphaFoldDB" id="A0A6I3L0U6"/>
<feature type="transmembrane region" description="Helical" evidence="2">
    <location>
        <begin position="29"/>
        <end position="51"/>
    </location>
</feature>
<keyword evidence="4" id="KW-1185">Reference proteome</keyword>
<evidence type="ECO:0000313" key="4">
    <source>
        <dbReference type="Proteomes" id="UP000432464"/>
    </source>
</evidence>
<feature type="compositionally biased region" description="Gly residues" evidence="1">
    <location>
        <begin position="12"/>
        <end position="21"/>
    </location>
</feature>
<feature type="region of interest" description="Disordered" evidence="1">
    <location>
        <begin position="1"/>
        <end position="21"/>
    </location>
</feature>
<name>A0A6I3L0U6_9NOCA</name>
<sequence>MLGQQWQPGPGGPVVAGPGAGRRPGRRSLLIGMAAAAVVLLAAGTGVYFGVVRPDSHSTAASGVGGHGFADLAHLDTCSFVTRADFSDMVDDVTDVTVEPSDFDTCEAQVDHPKGGGTEIDVDFTTRRYDIAALNSSGRSTINPRGALHVGKPVNSAQDRCDRLVYRDDGVGISVGADSNSLLQQMSHETISQDVLCRLADKGIDIAVAALTANTAGTVVYPADSFGGADPCGGLTADDVRAAIGTTVTKDPAGPAHDCRWMSGDNIVVTVGARLTDNDPMREENSEQVAGRTTYQRASQSGTDCTVVTKGRHWDHWLGKYDDPMTKINSAGARTETMVIRATPSQATTTFVSRCAAANALAAKVWPTLPKS</sequence>
<evidence type="ECO:0000256" key="1">
    <source>
        <dbReference type="SAM" id="MobiDB-lite"/>
    </source>
</evidence>
<dbReference type="Proteomes" id="UP000432464">
    <property type="component" value="Unassembled WGS sequence"/>
</dbReference>
<dbReference type="EMBL" id="WMBB01000006">
    <property type="protein sequence ID" value="MTE14184.1"/>
    <property type="molecule type" value="Genomic_DNA"/>
</dbReference>
<reference evidence="3 4" key="1">
    <citation type="submission" date="2019-11" db="EMBL/GenBank/DDBJ databases">
        <title>Nocardia sp. nov. CT2-14 isolated from soil.</title>
        <authorList>
            <person name="Kanchanasin P."/>
            <person name="Tanasupawat S."/>
            <person name="Yuki M."/>
            <person name="Kudo T."/>
        </authorList>
    </citation>
    <scope>NUCLEOTIDE SEQUENCE [LARGE SCALE GENOMIC DNA]</scope>
    <source>
        <strain evidence="3 4">CT2-14</strain>
    </source>
</reference>
<dbReference type="RefSeq" id="WP_154788576.1">
    <property type="nucleotide sequence ID" value="NZ_WMBB01000006.1"/>
</dbReference>
<accession>A0A6I3L0U6</accession>
<evidence type="ECO:0008006" key="5">
    <source>
        <dbReference type="Google" id="ProtNLM"/>
    </source>
</evidence>
<evidence type="ECO:0000313" key="3">
    <source>
        <dbReference type="EMBL" id="MTE14184.1"/>
    </source>
</evidence>
<comment type="caution">
    <text evidence="3">The sequence shown here is derived from an EMBL/GenBank/DDBJ whole genome shotgun (WGS) entry which is preliminary data.</text>
</comment>
<organism evidence="3 4">
    <name type="scientific">Nocardia aurantiaca</name>
    <dbReference type="NCBI Taxonomy" id="2675850"/>
    <lineage>
        <taxon>Bacteria</taxon>
        <taxon>Bacillati</taxon>
        <taxon>Actinomycetota</taxon>
        <taxon>Actinomycetes</taxon>
        <taxon>Mycobacteriales</taxon>
        <taxon>Nocardiaceae</taxon>
        <taxon>Nocardia</taxon>
    </lineage>
</organism>
<gene>
    <name evidence="3" type="ORF">GLP40_15605</name>
</gene>
<evidence type="ECO:0000256" key="2">
    <source>
        <dbReference type="SAM" id="Phobius"/>
    </source>
</evidence>
<keyword evidence="2" id="KW-0812">Transmembrane</keyword>